<proteinExistence type="predicted"/>
<dbReference type="EMBL" id="LN890280">
    <property type="protein sequence ID" value="CUR52775.1"/>
    <property type="molecule type" value="Genomic_DNA"/>
</dbReference>
<gene>
    <name evidence="1" type="ORF">NDEV_2013</name>
</gene>
<dbReference type="KEGG" id="ndv:NDEV_2013"/>
<accession>A0A128A5Y9</accession>
<dbReference type="AlphaFoldDB" id="A0A128A5Y9"/>
<reference evidence="2" key="1">
    <citation type="submission" date="2015-10" db="EMBL/GenBank/DDBJ databases">
        <authorList>
            <person name="Lehtovirta-Morley L.E."/>
            <person name="Vieille C."/>
        </authorList>
    </citation>
    <scope>NUCLEOTIDE SEQUENCE [LARGE SCALE GENOMIC DNA]</scope>
</reference>
<dbReference type="Proteomes" id="UP000196239">
    <property type="component" value="Chromosome 1"/>
</dbReference>
<evidence type="ECO:0000313" key="1">
    <source>
        <dbReference type="EMBL" id="CUR52775.1"/>
    </source>
</evidence>
<keyword evidence="2" id="KW-1185">Reference proteome</keyword>
<sequence length="110" mass="12265">MKIQIVQYHQAIRIGQERSRKSQMTLFSHAGFAMLTLTVKKSQGVFVPVGEKEFVAVVEKPGEGWLVVIVDEEGYAKSQSKVLVENDAREILNKAMTAGIVEYTGQVRLV</sequence>
<protein>
    <submittedName>
        <fullName evidence="1">Uncharacterized protein</fullName>
    </submittedName>
</protein>
<name>A0A128A5Y9_9ARCH</name>
<evidence type="ECO:0000313" key="2">
    <source>
        <dbReference type="Proteomes" id="UP000196239"/>
    </source>
</evidence>
<organism evidence="1 2">
    <name type="scientific">Nitrosotalea devaniterrae</name>
    <dbReference type="NCBI Taxonomy" id="1078905"/>
    <lineage>
        <taxon>Archaea</taxon>
        <taxon>Nitrososphaerota</taxon>
        <taxon>Nitrososphaeria</taxon>
        <taxon>Nitrosotaleales</taxon>
        <taxon>Nitrosotaleaceae</taxon>
        <taxon>Nitrosotalea</taxon>
    </lineage>
</organism>